<comment type="cofactor">
    <cofactor evidence="1 8">
        <name>Zn(2+)</name>
        <dbReference type="ChEBI" id="CHEBI:29105"/>
    </cofactor>
</comment>
<evidence type="ECO:0000313" key="11">
    <source>
        <dbReference type="EMBL" id="RLQ84695.1"/>
    </source>
</evidence>
<dbReference type="EMBL" id="RCWJ01000002">
    <property type="protein sequence ID" value="RLQ84695.1"/>
    <property type="molecule type" value="Genomic_DNA"/>
</dbReference>
<dbReference type="GO" id="GO:0008270">
    <property type="term" value="F:zinc ion binding"/>
    <property type="evidence" value="ECO:0007669"/>
    <property type="project" value="InterPro"/>
</dbReference>
<dbReference type="NCBIfam" id="TIGR03366">
    <property type="entry name" value="HpnZ_proposed"/>
    <property type="match status" value="1"/>
</dbReference>
<evidence type="ECO:0000259" key="9">
    <source>
        <dbReference type="Pfam" id="PF00107"/>
    </source>
</evidence>
<dbReference type="OrthoDB" id="9797931at2"/>
<keyword evidence="6" id="KW-0560">Oxidoreductase</keyword>
<dbReference type="SUPFAM" id="SSF51735">
    <property type="entry name" value="NAD(P)-binding Rossmann-fold domains"/>
    <property type="match status" value="1"/>
</dbReference>
<keyword evidence="7" id="KW-0520">NAD</keyword>
<evidence type="ECO:0000256" key="2">
    <source>
        <dbReference type="ARBA" id="ARBA00008072"/>
    </source>
</evidence>
<evidence type="ECO:0000256" key="5">
    <source>
        <dbReference type="ARBA" id="ARBA00022833"/>
    </source>
</evidence>
<proteinExistence type="inferred from homology"/>
<gene>
    <name evidence="11" type="ORF">D9V28_10010</name>
</gene>
<dbReference type="Pfam" id="PF00107">
    <property type="entry name" value="ADH_zinc_N"/>
    <property type="match status" value="1"/>
</dbReference>
<dbReference type="PROSITE" id="PS00059">
    <property type="entry name" value="ADH_ZINC"/>
    <property type="match status" value="1"/>
</dbReference>
<comment type="caution">
    <text evidence="11">The sequence shown here is derived from an EMBL/GenBank/DDBJ whole genome shotgun (WGS) entry which is preliminary data.</text>
</comment>
<dbReference type="Pfam" id="PF08240">
    <property type="entry name" value="ADH_N"/>
    <property type="match status" value="1"/>
</dbReference>
<feature type="domain" description="Alcohol dehydrogenase-like C-terminal" evidence="9">
    <location>
        <begin position="207"/>
        <end position="330"/>
    </location>
</feature>
<dbReference type="InterPro" id="IPR013154">
    <property type="entry name" value="ADH-like_N"/>
</dbReference>
<keyword evidence="4 8" id="KW-0479">Metal-binding</keyword>
<keyword evidence="5 8" id="KW-0862">Zinc</keyword>
<evidence type="ECO:0000256" key="6">
    <source>
        <dbReference type="ARBA" id="ARBA00023002"/>
    </source>
</evidence>
<keyword evidence="12" id="KW-1185">Reference proteome</keyword>
<evidence type="ECO:0000256" key="8">
    <source>
        <dbReference type="RuleBase" id="RU361277"/>
    </source>
</evidence>
<dbReference type="InterPro" id="IPR017743">
    <property type="entry name" value="ADH_phosphonate_catab-assoc"/>
</dbReference>
<comment type="similarity">
    <text evidence="2 8">Belongs to the zinc-containing alcohol dehydrogenase family.</text>
</comment>
<organism evidence="11 12">
    <name type="scientific">Mycetocola zhadangensis</name>
    <dbReference type="NCBI Taxonomy" id="1164595"/>
    <lineage>
        <taxon>Bacteria</taxon>
        <taxon>Bacillati</taxon>
        <taxon>Actinomycetota</taxon>
        <taxon>Actinomycetes</taxon>
        <taxon>Micrococcales</taxon>
        <taxon>Microbacteriaceae</taxon>
        <taxon>Mycetocola</taxon>
    </lineage>
</organism>
<feature type="domain" description="Alcohol dehydrogenase-like N-terminal" evidence="10">
    <location>
        <begin position="43"/>
        <end position="159"/>
    </location>
</feature>
<dbReference type="Proteomes" id="UP000282460">
    <property type="component" value="Unassembled WGS sequence"/>
</dbReference>
<dbReference type="Gene3D" id="3.40.50.720">
    <property type="entry name" value="NAD(P)-binding Rossmann-like Domain"/>
    <property type="match status" value="1"/>
</dbReference>
<evidence type="ECO:0000313" key="12">
    <source>
        <dbReference type="Proteomes" id="UP000282460"/>
    </source>
</evidence>
<dbReference type="GO" id="GO:0004022">
    <property type="term" value="F:alcohol dehydrogenase (NAD+) activity"/>
    <property type="evidence" value="ECO:0007669"/>
    <property type="project" value="UniProtKB-EC"/>
</dbReference>
<evidence type="ECO:0000256" key="3">
    <source>
        <dbReference type="ARBA" id="ARBA00013190"/>
    </source>
</evidence>
<evidence type="ECO:0000259" key="10">
    <source>
        <dbReference type="Pfam" id="PF08240"/>
    </source>
</evidence>
<evidence type="ECO:0000256" key="1">
    <source>
        <dbReference type="ARBA" id="ARBA00001947"/>
    </source>
</evidence>
<dbReference type="InterPro" id="IPR002328">
    <property type="entry name" value="ADH_Zn_CS"/>
</dbReference>
<dbReference type="EC" id="1.1.1.1" evidence="3"/>
<dbReference type="SUPFAM" id="SSF50129">
    <property type="entry name" value="GroES-like"/>
    <property type="match status" value="1"/>
</dbReference>
<dbReference type="PANTHER" id="PTHR42940">
    <property type="entry name" value="ALCOHOL DEHYDROGENASE 1-RELATED"/>
    <property type="match status" value="1"/>
</dbReference>
<evidence type="ECO:0000256" key="4">
    <source>
        <dbReference type="ARBA" id="ARBA00022723"/>
    </source>
</evidence>
<reference evidence="11 12" key="1">
    <citation type="submission" date="2018-10" db="EMBL/GenBank/DDBJ databases">
        <authorList>
            <person name="Li J."/>
        </authorList>
    </citation>
    <scope>NUCLEOTIDE SEQUENCE [LARGE SCALE GENOMIC DNA]</scope>
    <source>
        <strain evidence="11 12">ZD1-4</strain>
    </source>
</reference>
<protein>
    <recommendedName>
        <fullName evidence="3">alcohol dehydrogenase</fullName>
        <ecNumber evidence="3">1.1.1.1</ecNumber>
    </recommendedName>
</protein>
<evidence type="ECO:0000256" key="7">
    <source>
        <dbReference type="ARBA" id="ARBA00023027"/>
    </source>
</evidence>
<dbReference type="RefSeq" id="WP_121659544.1">
    <property type="nucleotide sequence ID" value="NZ_BMEK01000002.1"/>
</dbReference>
<dbReference type="PANTHER" id="PTHR42940:SF3">
    <property type="entry name" value="ALCOHOL DEHYDROGENASE 1-RELATED"/>
    <property type="match status" value="1"/>
</dbReference>
<dbReference type="InterPro" id="IPR013149">
    <property type="entry name" value="ADH-like_C"/>
</dbReference>
<accession>A0A3L7J316</accession>
<dbReference type="AlphaFoldDB" id="A0A3L7J316"/>
<dbReference type="InterPro" id="IPR011032">
    <property type="entry name" value="GroES-like_sf"/>
</dbReference>
<dbReference type="InterPro" id="IPR036291">
    <property type="entry name" value="NAD(P)-bd_dom_sf"/>
</dbReference>
<dbReference type="GO" id="GO:0005737">
    <property type="term" value="C:cytoplasm"/>
    <property type="evidence" value="ECO:0007669"/>
    <property type="project" value="TreeGrafter"/>
</dbReference>
<dbReference type="Gene3D" id="3.90.180.10">
    <property type="entry name" value="Medium-chain alcohol dehydrogenases, catalytic domain"/>
    <property type="match status" value="1"/>
</dbReference>
<name>A0A3L7J316_9MICO</name>
<sequence length="386" mass="39154">MTRVVSDGIGRDVLVTPSPVAMVWQGEGRPHEALAVPGVSLAPGELLVEVELATVCGSDVHTVLGHRHAPTPLVLGHEQVGRVTAVGEGAVASDGTPLIVGMRVVWSVTVSCGSCDRCSRGLAEKCRALAKYGHDRVHRGWELSGGFATHVQVRAGSTVVLVDEALPAAVAAPASCATATVAAALEAAADRVRLAGATVVVLGAGLLGITATAMATDAGARVVVSDPDPLRRSAALSFGAAAVADSRSGFRSATGLGGVLATLTASGAAEPLIVLEMSGSTAAVSTAMNLVGVGGVIVLVGSVSPSDGIRLDPETLVRGLITVRGVHNYAARHLISAVDYLEHAWYRYPFAQLVGNTFPLALVDDALALAATGTHQRVALDPHLGA</sequence>